<dbReference type="Pfam" id="PF00046">
    <property type="entry name" value="Homeodomain"/>
    <property type="match status" value="1"/>
</dbReference>
<dbReference type="GO" id="GO:0005634">
    <property type="term" value="C:nucleus"/>
    <property type="evidence" value="ECO:0007669"/>
    <property type="project" value="UniProtKB-SubCell"/>
</dbReference>
<evidence type="ECO:0000256" key="6">
    <source>
        <dbReference type="ARBA" id="ARBA00038449"/>
    </source>
</evidence>
<evidence type="ECO:0000256" key="3">
    <source>
        <dbReference type="ARBA" id="ARBA00023125"/>
    </source>
</evidence>
<proteinExistence type="evidence at transcript level"/>
<dbReference type="PANTHER" id="PTHR46294">
    <property type="entry name" value="SEGMENTATION PROTEIN EVEN-SKIPPED"/>
    <property type="match status" value="1"/>
</dbReference>
<keyword evidence="3 7" id="KW-0238">DNA-binding</keyword>
<dbReference type="SUPFAM" id="SSF46689">
    <property type="entry name" value="Homeodomain-like"/>
    <property type="match status" value="1"/>
</dbReference>
<accession>A0A8K1VEE5</accession>
<feature type="DNA-binding region" description="Homeobox" evidence="7">
    <location>
        <begin position="72"/>
        <end position="131"/>
    </location>
</feature>
<evidence type="ECO:0000259" key="9">
    <source>
        <dbReference type="PROSITE" id="PS50071"/>
    </source>
</evidence>
<evidence type="ECO:0000256" key="4">
    <source>
        <dbReference type="ARBA" id="ARBA00023155"/>
    </source>
</evidence>
<evidence type="ECO:0000256" key="2">
    <source>
        <dbReference type="ARBA" id="ARBA00022473"/>
    </source>
</evidence>
<reference evidence="10" key="1">
    <citation type="submission" date="2020-11" db="EMBL/GenBank/DDBJ databases">
        <title>Barnacle with a root-like body: structural and transcriptomic signatures of the interna, endoparasitic structure of the parasitic barnacle Sacculina yatsui.</title>
        <authorList>
            <person name="Wong Y.H."/>
            <person name="Okano K."/>
        </authorList>
    </citation>
    <scope>NUCLEOTIDE SEQUENCE</scope>
    <source>
        <tissue evidence="10">Endoparasitic structure interna</tissue>
    </source>
</reference>
<dbReference type="InterPro" id="IPR052002">
    <property type="entry name" value="Even-skipped_HD"/>
</dbReference>
<dbReference type="AlphaFoldDB" id="A0A8K1VEE5"/>
<dbReference type="PROSITE" id="PS50071">
    <property type="entry name" value="HOMEOBOX_2"/>
    <property type="match status" value="1"/>
</dbReference>
<evidence type="ECO:0000256" key="1">
    <source>
        <dbReference type="ARBA" id="ARBA00004123"/>
    </source>
</evidence>
<dbReference type="EMBL" id="MW292207">
    <property type="protein sequence ID" value="UEK51603.1"/>
    <property type="molecule type" value="mRNA"/>
</dbReference>
<protein>
    <submittedName>
        <fullName evidence="10">Even-skipped-like protein 3</fullName>
    </submittedName>
</protein>
<comment type="similarity">
    <text evidence="6">Belongs to the even-skipped homeobox family.</text>
</comment>
<dbReference type="GO" id="GO:0000978">
    <property type="term" value="F:RNA polymerase II cis-regulatory region sequence-specific DNA binding"/>
    <property type="evidence" value="ECO:0007669"/>
    <property type="project" value="TreeGrafter"/>
</dbReference>
<dbReference type="CDD" id="cd00086">
    <property type="entry name" value="homeodomain"/>
    <property type="match status" value="1"/>
</dbReference>
<evidence type="ECO:0000256" key="5">
    <source>
        <dbReference type="ARBA" id="ARBA00023242"/>
    </source>
</evidence>
<feature type="domain" description="Homeobox" evidence="9">
    <location>
        <begin position="70"/>
        <end position="130"/>
    </location>
</feature>
<dbReference type="PRINTS" id="PR00024">
    <property type="entry name" value="HOMEOBOX"/>
</dbReference>
<keyword evidence="5 7" id="KW-0539">Nucleus</keyword>
<dbReference type="InterPro" id="IPR009057">
    <property type="entry name" value="Homeodomain-like_sf"/>
</dbReference>
<keyword evidence="2" id="KW-0217">Developmental protein</keyword>
<evidence type="ECO:0000313" key="10">
    <source>
        <dbReference type="EMBL" id="UEK51603.1"/>
    </source>
</evidence>
<dbReference type="SMART" id="SM00389">
    <property type="entry name" value="HOX"/>
    <property type="match status" value="1"/>
</dbReference>
<dbReference type="Gene3D" id="1.10.10.60">
    <property type="entry name" value="Homeodomain-like"/>
    <property type="match status" value="1"/>
</dbReference>
<dbReference type="GO" id="GO:0000981">
    <property type="term" value="F:DNA-binding transcription factor activity, RNA polymerase II-specific"/>
    <property type="evidence" value="ECO:0007669"/>
    <property type="project" value="InterPro"/>
</dbReference>
<organism evidence="10">
    <name type="scientific">Parasacculina yatsui</name>
    <dbReference type="NCBI Taxonomy" id="2836420"/>
    <lineage>
        <taxon>Eukaryota</taxon>
        <taxon>Metazoa</taxon>
        <taxon>Ecdysozoa</taxon>
        <taxon>Arthropoda</taxon>
        <taxon>Crustacea</taxon>
        <taxon>Multicrustacea</taxon>
        <taxon>Cirripedia</taxon>
        <taxon>Rhizocephala</taxon>
        <taxon>Polyascidae</taxon>
        <taxon>Parasacculina</taxon>
    </lineage>
</organism>
<dbReference type="InterPro" id="IPR001356">
    <property type="entry name" value="HD"/>
</dbReference>
<name>A0A8K1VEE5_9CRUS</name>
<keyword evidence="4 7" id="KW-0371">Homeobox</keyword>
<evidence type="ECO:0000256" key="7">
    <source>
        <dbReference type="PROSITE-ProRule" id="PRU00108"/>
    </source>
</evidence>
<sequence length="296" mass="33223">MPESDSVVAVTDQIFTDSKTPAQYHEDKENIPCDSTASIDEVDKALSGGDCGSDQLLHQSLDGVSDAMTRADRRHRTAFRAEQLTVLESEFQRENYINRQRRLQLAKQLKLPETTIKVWFQNRRMKHKRQQLTAWPLDPKFSDPAVAMMFLQAAAAASVTAREAYSNQQKKHPSPINQCAMPNQFHYPLHVAQAAVLGHHLQQLQGIRYETGDVTPAPSKPLSTENVASQHHIELLPWHLPNTKHLTTPVQNTFKPIVSPLTTAQTPVPLDRMSSVLAPLQSFDRLPPTFSSIGRL</sequence>
<dbReference type="PANTHER" id="PTHR46294:SF4">
    <property type="entry name" value="SEGMENTATION PROTEIN EVEN-SKIPPED"/>
    <property type="match status" value="1"/>
</dbReference>
<dbReference type="InterPro" id="IPR017970">
    <property type="entry name" value="Homeobox_CS"/>
</dbReference>
<dbReference type="PROSITE" id="PS00027">
    <property type="entry name" value="HOMEOBOX_1"/>
    <property type="match status" value="1"/>
</dbReference>
<comment type="subcellular location">
    <subcellularLocation>
        <location evidence="1 7 8">Nucleus</location>
    </subcellularLocation>
</comment>
<evidence type="ECO:0000256" key="8">
    <source>
        <dbReference type="RuleBase" id="RU000682"/>
    </source>
</evidence>
<dbReference type="InterPro" id="IPR020479">
    <property type="entry name" value="HD_metazoa"/>
</dbReference>